<dbReference type="Gene3D" id="2.60.40.730">
    <property type="entry name" value="SOR catalytic domain"/>
    <property type="match status" value="1"/>
</dbReference>
<dbReference type="Gene3D" id="2.20.28.100">
    <property type="entry name" value="Desulphoferrodoxin, N-terminal domain"/>
    <property type="match status" value="1"/>
</dbReference>
<sequence>MEQKFYVCEHCGKIAAIVKESGVPLMCCGEKMKELIPGVTEAAAEKHIPVCVVKNNQVTVTVGEVSHPMLPEHYIEWISLETKQGNQRKVLKPGDKPQASFAICEGDEVVAAYAYCNLHSLWKKEVEEKKQEEKMPDGDYIVCKCNHVSYYDIIDEVHKHSNMEELLKVFEDVKDTTRCSTGCGGCYDKVMDIISRTIMG</sequence>
<feature type="domain" description="Desulfoferrodoxin ferrous iron-binding" evidence="6">
    <location>
        <begin position="41"/>
        <end position="124"/>
    </location>
</feature>
<name>A0A7X2TMN5_9FIRM</name>
<keyword evidence="2" id="KW-0813">Transport</keyword>
<gene>
    <name evidence="8" type="ORF">FYJ57_14965</name>
</gene>
<evidence type="ECO:0000259" key="6">
    <source>
        <dbReference type="Pfam" id="PF01880"/>
    </source>
</evidence>
<dbReference type="InterPro" id="IPR051233">
    <property type="entry name" value="Desulfoferrodoxin_SOR"/>
</dbReference>
<organism evidence="8 9">
    <name type="scientific">Oliverpabstia intestinalis</name>
    <dbReference type="NCBI Taxonomy" id="2606633"/>
    <lineage>
        <taxon>Bacteria</taxon>
        <taxon>Bacillati</taxon>
        <taxon>Bacillota</taxon>
        <taxon>Clostridia</taxon>
        <taxon>Lachnospirales</taxon>
        <taxon>Lachnospiraceae</taxon>
        <taxon>Oliverpabstia</taxon>
    </lineage>
</organism>
<dbReference type="InterPro" id="IPR002742">
    <property type="entry name" value="Desulfoferrodoxin_Fe-bd_dom"/>
</dbReference>
<dbReference type="PANTHER" id="PTHR36541">
    <property type="entry name" value="SUPEROXIDE REDUCTASE-RELATED"/>
    <property type="match status" value="1"/>
</dbReference>
<evidence type="ECO:0000313" key="8">
    <source>
        <dbReference type="EMBL" id="MST67959.1"/>
    </source>
</evidence>
<keyword evidence="9" id="KW-1185">Reference proteome</keyword>
<evidence type="ECO:0000313" key="9">
    <source>
        <dbReference type="Proteomes" id="UP000440513"/>
    </source>
</evidence>
<dbReference type="Gene3D" id="1.10.10.1100">
    <property type="entry name" value="BFD-like [2Fe-2S]-binding domain"/>
    <property type="match status" value="1"/>
</dbReference>
<keyword evidence="5" id="KW-0408">Iron</keyword>
<keyword evidence="4" id="KW-0249">Electron transport</keyword>
<dbReference type="Proteomes" id="UP000440513">
    <property type="component" value="Unassembled WGS sequence"/>
</dbReference>
<dbReference type="PANTHER" id="PTHR36541:SF1">
    <property type="entry name" value="SUPEROXIDE REDUCTASE-RELATED"/>
    <property type="match status" value="1"/>
</dbReference>
<dbReference type="AlphaFoldDB" id="A0A7X2TMN5"/>
<dbReference type="SUPFAM" id="SSF57802">
    <property type="entry name" value="Rubredoxin-like"/>
    <property type="match status" value="1"/>
</dbReference>
<comment type="similarity">
    <text evidence="1">Belongs to the desulfoferrodoxin family.</text>
</comment>
<dbReference type="EMBL" id="VUMS01000066">
    <property type="protein sequence ID" value="MST67959.1"/>
    <property type="molecule type" value="Genomic_DNA"/>
</dbReference>
<dbReference type="GO" id="GO:0005506">
    <property type="term" value="F:iron ion binding"/>
    <property type="evidence" value="ECO:0007669"/>
    <property type="project" value="InterPro"/>
</dbReference>
<dbReference type="InterPro" id="IPR038094">
    <property type="entry name" value="Desulfoferrodoxin_N_sf"/>
</dbReference>
<dbReference type="InterPro" id="IPR036073">
    <property type="entry name" value="Desulfoferrodoxin_Fe-bd_dom_sf"/>
</dbReference>
<evidence type="ECO:0000259" key="7">
    <source>
        <dbReference type="Pfam" id="PF04324"/>
    </source>
</evidence>
<dbReference type="GO" id="GO:0050605">
    <property type="term" value="F:superoxide reductase activity"/>
    <property type="evidence" value="ECO:0007669"/>
    <property type="project" value="UniProtKB-EC"/>
</dbReference>
<evidence type="ECO:0000256" key="3">
    <source>
        <dbReference type="ARBA" id="ARBA00022723"/>
    </source>
</evidence>
<comment type="caution">
    <text evidence="8">The sequence shown here is derived from an EMBL/GenBank/DDBJ whole genome shotgun (WGS) entry which is preliminary data.</text>
</comment>
<protein>
    <recommendedName>
        <fullName evidence="10">Superoxide reductase</fullName>
    </recommendedName>
</protein>
<feature type="domain" description="BFD-like [2Fe-2S]-binding" evidence="7">
    <location>
        <begin position="141"/>
        <end position="195"/>
    </location>
</feature>
<dbReference type="Pfam" id="PF01880">
    <property type="entry name" value="Desulfoferrodox"/>
    <property type="match status" value="1"/>
</dbReference>
<evidence type="ECO:0000256" key="2">
    <source>
        <dbReference type="ARBA" id="ARBA00022448"/>
    </source>
</evidence>
<dbReference type="Pfam" id="PF04324">
    <property type="entry name" value="Fer2_BFD"/>
    <property type="match status" value="1"/>
</dbReference>
<dbReference type="SUPFAM" id="SSF49367">
    <property type="entry name" value="Superoxide reductase-like"/>
    <property type="match status" value="1"/>
</dbReference>
<evidence type="ECO:0000256" key="5">
    <source>
        <dbReference type="ARBA" id="ARBA00023004"/>
    </source>
</evidence>
<evidence type="ECO:0000256" key="4">
    <source>
        <dbReference type="ARBA" id="ARBA00022982"/>
    </source>
</evidence>
<keyword evidence="3" id="KW-0479">Metal-binding</keyword>
<proteinExistence type="inferred from homology"/>
<dbReference type="InterPro" id="IPR041854">
    <property type="entry name" value="BFD-like_2Fe2S-bd_dom_sf"/>
</dbReference>
<accession>A0A7X2TMN5</accession>
<reference evidence="8 9" key="1">
    <citation type="submission" date="2019-08" db="EMBL/GenBank/DDBJ databases">
        <title>In-depth cultivation of the pig gut microbiome towards novel bacterial diversity and tailored functional studies.</title>
        <authorList>
            <person name="Wylensek D."/>
            <person name="Hitch T.C.A."/>
            <person name="Clavel T."/>
        </authorList>
    </citation>
    <scope>NUCLEOTIDE SEQUENCE [LARGE SCALE GENOMIC DNA]</scope>
    <source>
        <strain evidence="8 9">BSM-380-WT-5A</strain>
    </source>
</reference>
<evidence type="ECO:0008006" key="10">
    <source>
        <dbReference type="Google" id="ProtNLM"/>
    </source>
</evidence>
<evidence type="ECO:0000256" key="1">
    <source>
        <dbReference type="ARBA" id="ARBA00005941"/>
    </source>
</evidence>
<dbReference type="InterPro" id="IPR007419">
    <property type="entry name" value="BFD-like_2Fe2S-bd_dom"/>
</dbReference>